<dbReference type="Pfam" id="PF26118">
    <property type="entry name" value="DUF8035"/>
    <property type="match status" value="1"/>
</dbReference>
<dbReference type="SMART" id="SM00355">
    <property type="entry name" value="ZnF_C2H2"/>
    <property type="match status" value="3"/>
</dbReference>
<protein>
    <recommendedName>
        <fullName evidence="2">Macro domain-containing protein</fullName>
    </recommendedName>
</protein>
<dbReference type="EMBL" id="RZGK01000012">
    <property type="protein sequence ID" value="KAF9694989.1"/>
    <property type="molecule type" value="Genomic_DNA"/>
</dbReference>
<sequence length="2092" mass="234900">MASIRLATASNVRSFQSLLNALVTSNGRWNERLDQEALEDEFGRLRVWSGNLGALQKGHSSLDYRLRDSPLLSGNALKFLEELNQNLEEAHAIVSGARLPYEDQPKPNSAEEFDEDNDDGFFSEDDDDDDDDNEGADGSKKELTMRYEEIVDIIDNLYKLSVRIRTPTIRSRSLKAASYQPKDPETGVDILSTYALYDKQHTEELLQYLRQPNIADGHIDNGFLASRLAHGVTLRRRQFKYWKRHREKLSVSTILEEENLVHAERPVEQINVASRNNAVEAHLPQAVLVLKEAPSQRTGRTMLSGTEATHHHQSLDDIVDTKSVTSYAVTVTDIHGKGVNLPPPPKNADGERDFECPYCYIICPARYGRGRAWRTHLLQDLQPYICTYPDCEASEQLFRSRREWNEHEASHRKAWRCPEHPSAVYRSRIGLEDHLRQQHPDSFPESQLDTIVKIGETSTVEIRERCPVCFLPAGAEDMGDFANHVANHLERFAAFALPNSSEEDTHGASSAASRGRSGSTTSQDVSGMSLPSDASDGEEQSGRHITELRRSDEEPLVYEQGSQGVVTTYSLLSAESLLSLPDASQNRLDALLVDEVDEQDDGSVEDTNATPADIQGHLERIESFRAYLLSLPGAQTVRFFRRYGSWRGHAIFSNGTQTAQALDLFDKSLWPQVKIQQGTESNRNKLKFSVPNTETITQTPPARQATFNTQDADSKSVSSVSIDYDSDAAVQGKADILSVSDVPALRELYRTRKLLQRDQSFPPDDSYNRVISFCYYDLTRLKVDAIVNSANNSMKVSKNATTLNYSVHKAGGPKFTEEARLKGKLKSGQAALTSGHNLPCDYVIHASRPRYSTNKGMGQFNILTECYRSALKIALVQGIKSIAFPCLGAGGCGFPPRVAARVALQEVREFLDSQVRRPFEKIVFVVNSAWDEKAYMDLFPVFFPPTHGDLEAAGPPEWSATRAALAAQVLETRLQVQKVIEELSAELSLFISDFPMGVLEELQGVDSALASIRGFLLGSSALKWSSDDLNLLCFVMQNVCGGITELTESAKNMPFSGGRSHKGLWDDYNNHMKMVHHSDVEQFLRDCQDFAQCLDDILTRDGVELDEMTPMRLRLDSFKAKQRGQDAEGVRDHFDEVLYTREFQRENTAQTRHIVRLHQIPSISQLYSSSQLEEKPTMAQPSVVFNDTVCLVREDITKLEVTVLVCSTDVSFAGMGTLDRKVFNKGGLELREECDKFGVCKEGDVKTTPGYLLPAKYILHVVPPEQYGKNTKSVLRQIYREILYTAQSLGATSIAIPAVGTGMLNYPRRDCTSLAMEEVHRFLETAEPTNPLEKIIFVTYSSNDEFVYKSLLPVYFPPINQNVIRALPASHPIPTGARAKPEVISAPKRTLFSSIGDAVRNLGSSRSGKRPISHTSRAINTYEEHALIGFESHAQDCSVCKNMRQLYLDRETLCEHGYPLAQALLWYMTLGPDQLVYTRPVQIRQSIRLEVPEDMFPRSLTLLNLVEASSREEGREHPFVSPNRAYSTVVQGQTERGNASDLTLYSAEKAQAHVEVWSVSENLWSPLSPGESVILVRPRRIDVYEAHAPITTQKPLLTLELDVDVEIARHVSEPGLIIRCAVVTQFTSQSPSSKNGEIRFVSQNSEASNRLLAMLRRANPDFPMREHLEIASFDERPEDERNQSPSVLQAKMQRLSAAASRFNIEPYERQSAIVDQLGNDTILQGHSEPTPQVQAGTASSNKTLTALEHQVLRYLIEDLKSRPGSYIGQSTKGIASALNRRPSEISIATESLSKQDYIHNTIDLSTWVISQAPTELPALRERLSEVPIRQIAPPSTAPTVSKTEKTDLLFQMDLLEQQIMSYFTNFNTRSPLEKGCKSRELANALDQDVDEIELALDQLAEQGKLHLAPDGETWNTPLPRQYVPSKLEDIRDATEFRDTPPSPIVRATSAETQNPPIDIVDAADLENLYVDEQSMLPLGLGTRWTRIDKAYVDPQVLANADEEFHEEGYSLIVHRTLRRGELKQWVQKTLEFRLQRTETTRQRRGVSGHTWLNKERDERDQHQANLDRVLAGDMREEELRHFADDEETGKKR</sequence>
<dbReference type="SMART" id="SM00506">
    <property type="entry name" value="A1pp"/>
    <property type="match status" value="2"/>
</dbReference>
<dbReference type="InterPro" id="IPR043472">
    <property type="entry name" value="Macro_dom-like"/>
</dbReference>
<feature type="compositionally biased region" description="Acidic residues" evidence="1">
    <location>
        <begin position="111"/>
        <end position="135"/>
    </location>
</feature>
<dbReference type="Proteomes" id="UP000651452">
    <property type="component" value="Unassembled WGS sequence"/>
</dbReference>
<evidence type="ECO:0000256" key="1">
    <source>
        <dbReference type="SAM" id="MobiDB-lite"/>
    </source>
</evidence>
<feature type="domain" description="Macro" evidence="2">
    <location>
        <begin position="1176"/>
        <end position="1356"/>
    </location>
</feature>
<feature type="domain" description="Macro" evidence="2">
    <location>
        <begin position="758"/>
        <end position="943"/>
    </location>
</feature>
<dbReference type="Pfam" id="PF24345">
    <property type="entry name" value="PH_24"/>
    <property type="match status" value="1"/>
</dbReference>
<reference evidence="3" key="2">
    <citation type="submission" date="2020-09" db="EMBL/GenBank/DDBJ databases">
        <title>Reference genome assembly for Australian Ascochyta lentis isolate Al4.</title>
        <authorList>
            <person name="Lee R.C."/>
            <person name="Farfan-Caceres L.M."/>
            <person name="Debler J.W."/>
            <person name="Williams A.H."/>
            <person name="Henares B.M."/>
        </authorList>
    </citation>
    <scope>NUCLEOTIDE SEQUENCE</scope>
    <source>
        <strain evidence="3">Al4</strain>
    </source>
</reference>
<dbReference type="OrthoDB" id="6133115at2759"/>
<feature type="compositionally biased region" description="Low complexity" evidence="1">
    <location>
        <begin position="507"/>
        <end position="522"/>
    </location>
</feature>
<dbReference type="InterPro" id="IPR056223">
    <property type="entry name" value="PH_24"/>
</dbReference>
<dbReference type="InterPro" id="IPR002589">
    <property type="entry name" value="Macro_dom"/>
</dbReference>
<evidence type="ECO:0000313" key="3">
    <source>
        <dbReference type="EMBL" id="KAF9694989.1"/>
    </source>
</evidence>
<gene>
    <name evidence="3" type="ORF">EKO04_007139</name>
</gene>
<comment type="caution">
    <text evidence="3">The sequence shown here is derived from an EMBL/GenBank/DDBJ whole genome shotgun (WGS) entry which is preliminary data.</text>
</comment>
<feature type="region of interest" description="Disordered" evidence="1">
    <location>
        <begin position="2043"/>
        <end position="2062"/>
    </location>
</feature>
<dbReference type="InterPro" id="IPR058348">
    <property type="entry name" value="DUF8035"/>
</dbReference>
<dbReference type="PANTHER" id="PTHR11106:SF27">
    <property type="entry name" value="MACRO DOMAIN-CONTAINING PROTEIN"/>
    <property type="match status" value="1"/>
</dbReference>
<dbReference type="Pfam" id="PF26082">
    <property type="entry name" value="zf-C2H2_AcuF"/>
    <property type="match status" value="1"/>
</dbReference>
<feature type="region of interest" description="Disordered" evidence="1">
    <location>
        <begin position="500"/>
        <end position="557"/>
    </location>
</feature>
<evidence type="ECO:0000259" key="2">
    <source>
        <dbReference type="PROSITE" id="PS51154"/>
    </source>
</evidence>
<dbReference type="PANTHER" id="PTHR11106">
    <property type="entry name" value="GANGLIOSIDE INDUCED DIFFERENTIATION ASSOCIATED PROTEIN 2-RELATED"/>
    <property type="match status" value="1"/>
</dbReference>
<evidence type="ECO:0000313" key="4">
    <source>
        <dbReference type="Proteomes" id="UP000651452"/>
    </source>
</evidence>
<dbReference type="InterPro" id="IPR058925">
    <property type="entry name" value="zf-C2H2_AcuF"/>
</dbReference>
<accession>A0A8H7MG11</accession>
<feature type="compositionally biased region" description="Basic and acidic residues" evidence="1">
    <location>
        <begin position="2052"/>
        <end position="2062"/>
    </location>
</feature>
<proteinExistence type="predicted"/>
<dbReference type="Pfam" id="PF01661">
    <property type="entry name" value="Macro"/>
    <property type="match status" value="2"/>
</dbReference>
<keyword evidence="4" id="KW-1185">Reference proteome</keyword>
<name>A0A8H7MG11_9PLEO</name>
<dbReference type="SUPFAM" id="SSF52949">
    <property type="entry name" value="Macro domain-like"/>
    <property type="match status" value="2"/>
</dbReference>
<feature type="region of interest" description="Disordered" evidence="1">
    <location>
        <begin position="96"/>
        <end position="141"/>
    </location>
</feature>
<feature type="compositionally biased region" description="Basic and acidic residues" evidence="1">
    <location>
        <begin position="540"/>
        <end position="553"/>
    </location>
</feature>
<organism evidence="3 4">
    <name type="scientific">Ascochyta lentis</name>
    <dbReference type="NCBI Taxonomy" id="205686"/>
    <lineage>
        <taxon>Eukaryota</taxon>
        <taxon>Fungi</taxon>
        <taxon>Dikarya</taxon>
        <taxon>Ascomycota</taxon>
        <taxon>Pezizomycotina</taxon>
        <taxon>Dothideomycetes</taxon>
        <taxon>Pleosporomycetidae</taxon>
        <taxon>Pleosporales</taxon>
        <taxon>Pleosporineae</taxon>
        <taxon>Didymellaceae</taxon>
        <taxon>Ascochyta</taxon>
    </lineage>
</organism>
<reference evidence="3" key="1">
    <citation type="submission" date="2018-12" db="EMBL/GenBank/DDBJ databases">
        <authorList>
            <person name="Syme R.A."/>
            <person name="Farfan-Caceres L."/>
            <person name="Lichtenzveig J."/>
        </authorList>
    </citation>
    <scope>NUCLEOTIDE SEQUENCE</scope>
    <source>
        <strain evidence="3">Al4</strain>
    </source>
</reference>
<dbReference type="PROSITE" id="PS51154">
    <property type="entry name" value="MACRO"/>
    <property type="match status" value="2"/>
</dbReference>
<dbReference type="InterPro" id="IPR013087">
    <property type="entry name" value="Znf_C2H2_type"/>
</dbReference>
<dbReference type="Gene3D" id="3.40.220.10">
    <property type="entry name" value="Leucine Aminopeptidase, subunit E, domain 1"/>
    <property type="match status" value="2"/>
</dbReference>